<dbReference type="InterPro" id="IPR000073">
    <property type="entry name" value="AB_hydrolase_1"/>
</dbReference>
<dbReference type="InterPro" id="IPR050471">
    <property type="entry name" value="AB_hydrolase"/>
</dbReference>
<organism evidence="2 3">
    <name type="scientific">Marinobacterium aestuariivivens</name>
    <dbReference type="NCBI Taxonomy" id="1698799"/>
    <lineage>
        <taxon>Bacteria</taxon>
        <taxon>Pseudomonadati</taxon>
        <taxon>Pseudomonadota</taxon>
        <taxon>Gammaproteobacteria</taxon>
        <taxon>Oceanospirillales</taxon>
        <taxon>Oceanospirillaceae</taxon>
        <taxon>Marinobacterium</taxon>
    </lineage>
</organism>
<keyword evidence="2" id="KW-0378">Hydrolase</keyword>
<comment type="caution">
    <text evidence="2">The sequence shown here is derived from an EMBL/GenBank/DDBJ whole genome shotgun (WGS) entry which is preliminary data.</text>
</comment>
<accession>A0ABW2A4B2</accession>
<gene>
    <name evidence="2" type="ORF">ACFQDL_21255</name>
</gene>
<dbReference type="RefSeq" id="WP_379910760.1">
    <property type="nucleotide sequence ID" value="NZ_JBHSWE010000001.1"/>
</dbReference>
<evidence type="ECO:0000259" key="1">
    <source>
        <dbReference type="Pfam" id="PF00561"/>
    </source>
</evidence>
<dbReference type="Gene3D" id="3.40.50.1820">
    <property type="entry name" value="alpha/beta hydrolase"/>
    <property type="match status" value="1"/>
</dbReference>
<dbReference type="EMBL" id="JBHSWE010000001">
    <property type="protein sequence ID" value="MFC6672313.1"/>
    <property type="molecule type" value="Genomic_DNA"/>
</dbReference>
<evidence type="ECO:0000313" key="3">
    <source>
        <dbReference type="Proteomes" id="UP001596422"/>
    </source>
</evidence>
<keyword evidence="3" id="KW-1185">Reference proteome</keyword>
<name>A0ABW2A4B2_9GAMM</name>
<feature type="domain" description="AB hydrolase-1" evidence="1">
    <location>
        <begin position="69"/>
        <end position="208"/>
    </location>
</feature>
<dbReference type="GO" id="GO:0016787">
    <property type="term" value="F:hydrolase activity"/>
    <property type="evidence" value="ECO:0007669"/>
    <property type="project" value="UniProtKB-KW"/>
</dbReference>
<evidence type="ECO:0000313" key="2">
    <source>
        <dbReference type="EMBL" id="MFC6672313.1"/>
    </source>
</evidence>
<dbReference type="SUPFAM" id="SSF53474">
    <property type="entry name" value="alpha/beta-Hydrolases"/>
    <property type="match status" value="1"/>
</dbReference>
<sequence>MSNKIVTQFVQLTMVAVVAIFWGVTTVAAQDEEPSAMNDDQETFRTGYAPVNGLRIYYEVHGDRESAQPPLVLLHGGGDTINTSFGQILPELSRTRKIIAFEQQGYGHTADIAERPFSFEQSADDTAALLEYLHIEKADLFGFSNGGTIALQVAIRHPKIVRKLVLASALLKRDGAYPWLWDAMANARLENMPQELREEYLKVAPHPENLQMFHDKAAQRVLEFKDIPTDVIRGVTAPTLVIVGDADVIRPEHAVETFRLLPHAQLAVLPDTDHMNVTKRSEWLVPMIDGFLDEPGAK</sequence>
<reference evidence="3" key="1">
    <citation type="journal article" date="2019" name="Int. J. Syst. Evol. Microbiol.">
        <title>The Global Catalogue of Microorganisms (GCM) 10K type strain sequencing project: providing services to taxonomists for standard genome sequencing and annotation.</title>
        <authorList>
            <consortium name="The Broad Institute Genomics Platform"/>
            <consortium name="The Broad Institute Genome Sequencing Center for Infectious Disease"/>
            <person name="Wu L."/>
            <person name="Ma J."/>
        </authorList>
    </citation>
    <scope>NUCLEOTIDE SEQUENCE [LARGE SCALE GENOMIC DNA]</scope>
    <source>
        <strain evidence="3">NBRC 111756</strain>
    </source>
</reference>
<dbReference type="PANTHER" id="PTHR43433:SF5">
    <property type="entry name" value="AB HYDROLASE-1 DOMAIN-CONTAINING PROTEIN"/>
    <property type="match status" value="1"/>
</dbReference>
<dbReference type="Pfam" id="PF00561">
    <property type="entry name" value="Abhydrolase_1"/>
    <property type="match status" value="1"/>
</dbReference>
<dbReference type="Proteomes" id="UP001596422">
    <property type="component" value="Unassembled WGS sequence"/>
</dbReference>
<proteinExistence type="predicted"/>
<dbReference type="PRINTS" id="PR00111">
    <property type="entry name" value="ABHYDROLASE"/>
</dbReference>
<dbReference type="InterPro" id="IPR029058">
    <property type="entry name" value="AB_hydrolase_fold"/>
</dbReference>
<protein>
    <submittedName>
        <fullName evidence="2">Alpha/beta fold hydrolase</fullName>
    </submittedName>
</protein>
<dbReference type="PANTHER" id="PTHR43433">
    <property type="entry name" value="HYDROLASE, ALPHA/BETA FOLD FAMILY PROTEIN"/>
    <property type="match status" value="1"/>
</dbReference>